<organism evidence="2 3">
    <name type="scientific">Sphaerotilus microaerophilus</name>
    <dbReference type="NCBI Taxonomy" id="2914710"/>
    <lineage>
        <taxon>Bacteria</taxon>
        <taxon>Pseudomonadati</taxon>
        <taxon>Pseudomonadota</taxon>
        <taxon>Betaproteobacteria</taxon>
        <taxon>Burkholderiales</taxon>
        <taxon>Sphaerotilaceae</taxon>
        <taxon>Sphaerotilus</taxon>
    </lineage>
</organism>
<feature type="compositionally biased region" description="Low complexity" evidence="1">
    <location>
        <begin position="146"/>
        <end position="180"/>
    </location>
</feature>
<evidence type="ECO:0000313" key="3">
    <source>
        <dbReference type="Proteomes" id="UP001057498"/>
    </source>
</evidence>
<dbReference type="Proteomes" id="UP001057498">
    <property type="component" value="Chromosome"/>
</dbReference>
<reference evidence="2" key="1">
    <citation type="submission" date="2022-04" db="EMBL/GenBank/DDBJ databases">
        <title>Whole genome sequence of Sphaerotilus sp. FB-5.</title>
        <authorList>
            <person name="Takeda M."/>
            <person name="Narihara S."/>
            <person name="Akimoto M."/>
            <person name="Akimoto R."/>
            <person name="Nishiyashiki S."/>
            <person name="Murakami T."/>
        </authorList>
    </citation>
    <scope>NUCLEOTIDE SEQUENCE</scope>
    <source>
        <strain evidence="2">FB-5</strain>
    </source>
</reference>
<evidence type="ECO:0000256" key="1">
    <source>
        <dbReference type="SAM" id="MobiDB-lite"/>
    </source>
</evidence>
<name>A0ABN6PUM4_9BURK</name>
<feature type="region of interest" description="Disordered" evidence="1">
    <location>
        <begin position="146"/>
        <end position="186"/>
    </location>
</feature>
<feature type="compositionally biased region" description="Low complexity" evidence="1">
    <location>
        <begin position="36"/>
        <end position="77"/>
    </location>
</feature>
<dbReference type="RefSeq" id="WP_251970966.1">
    <property type="nucleotide sequence ID" value="NZ_AP025730.1"/>
</dbReference>
<sequence length="401" mass="42364">MSSPLPRRRWLALLGLGALVLAVHLGLLQRSETPAHRPTTPSAPTASPPSGTSVPRTVMATTVATPPAMVPTPAAEVPQDRRAASGSTAASALPPSRRPRSAAKVPDPPAGPPGAVALSPPASPQEAPVAIGAALLAQTAALAPASERPAVHATTHTTGHSTTSSTTSSTTPSAAPACPAVRPEHLPPPVQVRYSLQRGGLRGDGLLSWQLDGERYRLRLEGQVPLFGTLLRQTSEGGVDACGVAPLRHTDKRLGKSERALSFVRPAAGSAEADAGELRFSTRPTPVALEAGTQDRLSWLVQLASRLNGWPGGSPPDGSHVPMTVAAVGGDVQRWTFTVMRHEADGLLHLRREPDDPFDTHAEVWTDPRRSHWPVRVELREARGDPLVLQLTDWQPLPRPR</sequence>
<keyword evidence="3" id="KW-1185">Reference proteome</keyword>
<protein>
    <recommendedName>
        <fullName evidence="4">DUF3108 domain-containing protein</fullName>
    </recommendedName>
</protein>
<proteinExistence type="predicted"/>
<gene>
    <name evidence="2" type="ORF">CATMQ487_47730</name>
</gene>
<accession>A0ABN6PUM4</accession>
<evidence type="ECO:0000313" key="2">
    <source>
        <dbReference type="EMBL" id="BDI07803.1"/>
    </source>
</evidence>
<feature type="region of interest" description="Disordered" evidence="1">
    <location>
        <begin position="32"/>
        <end position="125"/>
    </location>
</feature>
<dbReference type="EMBL" id="AP025730">
    <property type="protein sequence ID" value="BDI07803.1"/>
    <property type="molecule type" value="Genomic_DNA"/>
</dbReference>
<evidence type="ECO:0008006" key="4">
    <source>
        <dbReference type="Google" id="ProtNLM"/>
    </source>
</evidence>